<evidence type="ECO:0000256" key="1">
    <source>
        <dbReference type="SAM" id="SignalP"/>
    </source>
</evidence>
<dbReference type="EMBL" id="CP066167">
    <property type="protein sequence ID" value="QQD17945.1"/>
    <property type="molecule type" value="Genomic_DNA"/>
</dbReference>
<dbReference type="InterPro" id="IPR010727">
    <property type="entry name" value="DUF1302"/>
</dbReference>
<dbReference type="Proteomes" id="UP000596063">
    <property type="component" value="Chromosome"/>
</dbReference>
<protein>
    <recommendedName>
        <fullName evidence="4">DUF1302 domain-containing protein</fullName>
    </recommendedName>
</protein>
<proteinExistence type="predicted"/>
<keyword evidence="1" id="KW-0732">Signal</keyword>
<dbReference type="AlphaFoldDB" id="A0A7T4UR36"/>
<evidence type="ECO:0000313" key="2">
    <source>
        <dbReference type="EMBL" id="QQD17945.1"/>
    </source>
</evidence>
<keyword evidence="3" id="KW-1185">Reference proteome</keyword>
<accession>A0A7T4UR36</accession>
<dbReference type="Pfam" id="PF06980">
    <property type="entry name" value="DUF1302"/>
    <property type="match status" value="1"/>
</dbReference>
<feature type="chain" id="PRO_5032638363" description="DUF1302 domain-containing protein" evidence="1">
    <location>
        <begin position="25"/>
        <end position="637"/>
    </location>
</feature>
<evidence type="ECO:0008006" key="4">
    <source>
        <dbReference type="Google" id="ProtNLM"/>
    </source>
</evidence>
<name>A0A7T4UR36_9GAMM</name>
<sequence>MKVMRKQLPLAVAGALLSSADAFAASGEWLGINFNSSGFVRFEAAIKTVDEENPYNQRGNLFNGVTVDRAGNLPLNSVLGDLGLPLLDNIGIPDTATRNGVPADNDFNHTQMRFENTVQMRFTNNISATVKLRGVFDLAEYDEFDPDSVNSNSAGYLYGEPNYFEYDDFEKGGAQNRLELNGDNYMLDIPTAYVDYQNGPILLRVGNQQIAWGQALFFRVMDVANGLDLRRHLILDFASEEYADERISSPAIRASYQFSGGWELDMFAQMFQPTIYPNPNTPYNVIASQFTIHDNFDQVDDEINSGFRLKGDFGNFGLQFMYTNRYNPDGVFRWTKSGVNRDVPGIPGSGAIVAETPLEVDPTGVWSAEEWFTYAGMARLDGVEGLNAMVDDFPESRLLLAQNVSNYDQAKQELDLFFQLSGGKLLNPLSTEGSGGFRGHLARDYKREDIFGTGFSYVFMGEPGSLLDQLILNFEITYTPDKIFTNKSLSQQYIVEDEYVSALVLEKYHRFSREFPATYMVFQWMHRTESDLFGRHLSGMGGTVNRASQGVDGGWDGIVLAAQQPFPGLVWRADFSMLYDTRGGLLVQPALKWKPSGSWSVEAFYTYLDGGLGGKNENIIETIEWAEEFGLRVGYQF</sequence>
<organism evidence="2 3">
    <name type="scientific">Spongiibacter nanhainus</name>
    <dbReference type="NCBI Taxonomy" id="2794344"/>
    <lineage>
        <taxon>Bacteria</taxon>
        <taxon>Pseudomonadati</taxon>
        <taxon>Pseudomonadota</taxon>
        <taxon>Gammaproteobacteria</taxon>
        <taxon>Cellvibrionales</taxon>
        <taxon>Spongiibacteraceae</taxon>
        <taxon>Spongiibacter</taxon>
    </lineage>
</organism>
<evidence type="ECO:0000313" key="3">
    <source>
        <dbReference type="Proteomes" id="UP000596063"/>
    </source>
</evidence>
<reference evidence="2 3" key="1">
    <citation type="submission" date="2020-12" db="EMBL/GenBank/DDBJ databases">
        <authorList>
            <person name="Shan Y."/>
        </authorList>
    </citation>
    <scope>NUCLEOTIDE SEQUENCE [LARGE SCALE GENOMIC DNA]</scope>
    <source>
        <strain evidence="3">csc3.9</strain>
    </source>
</reference>
<dbReference type="RefSeq" id="WP_198569444.1">
    <property type="nucleotide sequence ID" value="NZ_CP066167.1"/>
</dbReference>
<gene>
    <name evidence="2" type="ORF">I6N98_16630</name>
</gene>
<feature type="signal peptide" evidence="1">
    <location>
        <begin position="1"/>
        <end position="24"/>
    </location>
</feature>
<dbReference type="KEGG" id="snan:I6N98_16630"/>